<dbReference type="EMBL" id="AJ969071">
    <property type="protein sequence ID" value="CAI94242.1"/>
    <property type="molecule type" value="Genomic_DNA"/>
</dbReference>
<name>Q3ZVM4_SPICI</name>
<keyword evidence="1" id="KW-0614">Plasmid</keyword>
<dbReference type="RefSeq" id="WP_011310442.1">
    <property type="nucleotide sequence ID" value="NC_007389.1"/>
</dbReference>
<evidence type="ECO:0000313" key="1">
    <source>
        <dbReference type="EMBL" id="CAI94242.1"/>
    </source>
</evidence>
<dbReference type="AlphaFoldDB" id="Q3ZVM4"/>
<accession>Q3ZVM4</accession>
<organism evidence="1">
    <name type="scientific">Spiroplasma citri</name>
    <dbReference type="NCBI Taxonomy" id="2133"/>
    <lineage>
        <taxon>Bacteria</taxon>
        <taxon>Bacillati</taxon>
        <taxon>Mycoplasmatota</taxon>
        <taxon>Mollicutes</taxon>
        <taxon>Entomoplasmatales</taxon>
        <taxon>Spiroplasmataceae</taxon>
        <taxon>Spiroplasma</taxon>
    </lineage>
</organism>
<geneLocation type="plasmid" evidence="1">
    <name>pSci3</name>
</geneLocation>
<sequence length="83" mass="9927">MPQNIKKDIKVELEKMKKMSTFSEAKEFKKRDWKKVIPPIAAEPWIVEAFNQEAKNKKWSKTTLMNEILKKRYGKENNNNEND</sequence>
<protein>
    <submittedName>
        <fullName evidence="1">Uncharacterized protein</fullName>
    </submittedName>
</protein>
<gene>
    <name evidence="1" type="primary">pA</name>
</gene>
<proteinExistence type="predicted"/>
<reference evidence="1" key="2">
    <citation type="journal article" date="2006" name="Microbiology (Mosc.)">
        <title>Absence of plasmids encoding adhesion-related proteins innon-insect-transmissible strains of Spiroplasma citri.</title>
        <authorList>
            <person name="Berho N."/>
            <person name="Duret S."/>
            <person name="Renaudin J."/>
        </authorList>
    </citation>
    <scope>NUCLEOTIDE SEQUENCE</scope>
    <source>
        <strain evidence="1">GII3</strain>
        <plasmid evidence="1">pSci3</plasmid>
    </source>
</reference>
<reference evidence="1" key="1">
    <citation type="submission" date="2005-05" db="EMBL/GenBank/DDBJ databases">
        <authorList>
            <person name="Foissac X."/>
        </authorList>
    </citation>
    <scope>NUCLEOTIDE SEQUENCE</scope>
    <source>
        <strain evidence="1">GII3</strain>
        <plasmid evidence="1">pSci3</plasmid>
    </source>
</reference>